<dbReference type="InterPro" id="IPR000719">
    <property type="entry name" value="Prot_kinase_dom"/>
</dbReference>
<accession>A0A9D4UJY4</accession>
<keyword evidence="8 9" id="KW-0067">ATP-binding</keyword>
<feature type="coiled-coil region" evidence="10">
    <location>
        <begin position="507"/>
        <end position="562"/>
    </location>
</feature>
<dbReference type="EMBL" id="JABFUD020000016">
    <property type="protein sequence ID" value="KAI5068793.1"/>
    <property type="molecule type" value="Genomic_DNA"/>
</dbReference>
<reference evidence="12" key="1">
    <citation type="submission" date="2021-01" db="EMBL/GenBank/DDBJ databases">
        <title>Adiantum capillus-veneris genome.</title>
        <authorList>
            <person name="Fang Y."/>
            <person name="Liao Q."/>
        </authorList>
    </citation>
    <scope>NUCLEOTIDE SEQUENCE</scope>
    <source>
        <strain evidence="12">H3</strain>
        <tissue evidence="12">Leaf</tissue>
    </source>
</reference>
<keyword evidence="4" id="KW-0808">Transferase</keyword>
<evidence type="ECO:0000256" key="1">
    <source>
        <dbReference type="ARBA" id="ARBA00000900"/>
    </source>
</evidence>
<evidence type="ECO:0000259" key="11">
    <source>
        <dbReference type="PROSITE" id="PS50011"/>
    </source>
</evidence>
<keyword evidence="10" id="KW-0175">Coiled coil</keyword>
<dbReference type="GO" id="GO:0004672">
    <property type="term" value="F:protein kinase activity"/>
    <property type="evidence" value="ECO:0007669"/>
    <property type="project" value="InterPro"/>
</dbReference>
<dbReference type="InterPro" id="IPR051348">
    <property type="entry name" value="U-box_ubiquitin_ligases"/>
</dbReference>
<evidence type="ECO:0000256" key="8">
    <source>
        <dbReference type="ARBA" id="ARBA00022840"/>
    </source>
</evidence>
<evidence type="ECO:0000256" key="9">
    <source>
        <dbReference type="PROSITE-ProRule" id="PRU10141"/>
    </source>
</evidence>
<dbReference type="CDD" id="cd01989">
    <property type="entry name" value="USP_STK_Ubox_N"/>
    <property type="match status" value="1"/>
</dbReference>
<keyword evidence="5 9" id="KW-0547">Nucleotide-binding</keyword>
<comment type="caution">
    <text evidence="12">The sequence shown here is derived from an EMBL/GenBank/DDBJ whole genome shotgun (WGS) entry which is preliminary data.</text>
</comment>
<gene>
    <name evidence="12" type="ORF">GOP47_0017138</name>
</gene>
<dbReference type="InterPro" id="IPR014729">
    <property type="entry name" value="Rossmann-like_a/b/a_fold"/>
</dbReference>
<proteinExistence type="predicted"/>
<dbReference type="Pfam" id="PF00582">
    <property type="entry name" value="Usp"/>
    <property type="match status" value="1"/>
</dbReference>
<dbReference type="GO" id="GO:0005524">
    <property type="term" value="F:ATP binding"/>
    <property type="evidence" value="ECO:0007669"/>
    <property type="project" value="UniProtKB-UniRule"/>
</dbReference>
<keyword evidence="6" id="KW-0418">Kinase</keyword>
<sequence>MNSFKVQDERDLLVNDDIMCEVFQECDNVLPVQTPDVAVAVGKGESSVQALKWTVETLMVAGSGTLHLVHVQQPLRVIQTPLGYLPYNQANEECRRQAKQQQLRVTEKLLQKYQRICEKKKVDLKVNCVESSSIQQAVVEQVSKLGISKLVVGSSSKSKLKRLLKGSKTAAIVAQNVPGFCAVMVVRNGRLSSVKDADHSLQSIGSSSFPSTNGSVSLYGTKDTLSEAGSHSIGSENSLGYLMSSARTDCSLPYWTLCTESGLKLNTGHKEFCTEEVESSHSLSNDSDQRLALRELCSASRDSIMLSSSGLGDSPTAAHCRSKPFSSQAMDTTLLNEQQLKPEELDVSWNFQGAQQASDSSKNLAWSVLHSAEGVLSEGSGSTKINNSRLLSGKELSCPFAKLCVEQHHPHSEASLYLETTPTPVCNASIVHEGNLLNDLADHEDLPKSKNGITNYYDLEMLKATLIKEVRDDLCVTLKVALKLSEEKSLQAVIEEREKCNELVTALSVAKAEAVSLRAEVDMAKQQAAIDRSSCREALTKVEDLKRELVREVELRKLAERRSWKSKKDLMQFLRKTQREYIEYGFEELESATNNFCEDGKLGEGGYGGVYKGVLNDVTVAIKVLRQAGKDGRQQFQHEVEVLSHIRHPHIVELLGACQERACIVYEYMENGSLEDRLNCKNGMPPLPWYVRFRICFEVAIALVFLHNLAPNPIVHRDLKPGNILLDGSFVSKLSDAGLARWIPKDLTYDHTVYRETMPAGTFAYMDPEYLRTGSFGPHSDVFALGIVILQILTGRQPVGVVNLVEAAIEEHRIHEVLDPLAGEWPLPEAEELAKLGLLCAEPRRRDRPNLETHVLAVLRKICEMAHNAVAITSFDGFQHGVIRSSYFCPLSQLMDSRTNLLPLESG</sequence>
<evidence type="ECO:0000256" key="2">
    <source>
        <dbReference type="ARBA" id="ARBA00012483"/>
    </source>
</evidence>
<comment type="catalytic activity">
    <reaction evidence="1">
        <text>S-ubiquitinyl-[E2 ubiquitin-conjugating enzyme]-L-cysteine + [acceptor protein]-L-lysine = [E2 ubiquitin-conjugating enzyme]-L-cysteine + N(6)-ubiquitinyl-[acceptor protein]-L-lysine.</text>
        <dbReference type="EC" id="2.3.2.27"/>
    </reaction>
</comment>
<evidence type="ECO:0000256" key="4">
    <source>
        <dbReference type="ARBA" id="ARBA00022679"/>
    </source>
</evidence>
<evidence type="ECO:0000256" key="7">
    <source>
        <dbReference type="ARBA" id="ARBA00022786"/>
    </source>
</evidence>
<dbReference type="SUPFAM" id="SSF52402">
    <property type="entry name" value="Adenine nucleotide alpha hydrolases-like"/>
    <property type="match status" value="1"/>
</dbReference>
<evidence type="ECO:0000313" key="13">
    <source>
        <dbReference type="Proteomes" id="UP000886520"/>
    </source>
</evidence>
<dbReference type="SUPFAM" id="SSF56112">
    <property type="entry name" value="Protein kinase-like (PK-like)"/>
    <property type="match status" value="1"/>
</dbReference>
<dbReference type="Gene3D" id="3.40.50.620">
    <property type="entry name" value="HUPs"/>
    <property type="match status" value="1"/>
</dbReference>
<dbReference type="FunFam" id="3.30.200.20:FF:000162">
    <property type="entry name" value="Adenine nucleotide alpha hydrolase-like domain kinase"/>
    <property type="match status" value="1"/>
</dbReference>
<dbReference type="AlphaFoldDB" id="A0A9D4UJY4"/>
<evidence type="ECO:0000256" key="6">
    <source>
        <dbReference type="ARBA" id="ARBA00022777"/>
    </source>
</evidence>
<dbReference type="PANTHER" id="PTHR45647">
    <property type="entry name" value="OS02G0152300 PROTEIN"/>
    <property type="match status" value="1"/>
</dbReference>
<keyword evidence="3" id="KW-0723">Serine/threonine-protein kinase</keyword>
<name>A0A9D4UJY4_ADICA</name>
<dbReference type="InterPro" id="IPR011009">
    <property type="entry name" value="Kinase-like_dom_sf"/>
</dbReference>
<dbReference type="SMART" id="SM00220">
    <property type="entry name" value="S_TKc"/>
    <property type="match status" value="1"/>
</dbReference>
<dbReference type="Gene3D" id="1.10.510.10">
    <property type="entry name" value="Transferase(Phosphotransferase) domain 1"/>
    <property type="match status" value="1"/>
</dbReference>
<feature type="domain" description="Protein kinase" evidence="11">
    <location>
        <begin position="596"/>
        <end position="870"/>
    </location>
</feature>
<evidence type="ECO:0000256" key="3">
    <source>
        <dbReference type="ARBA" id="ARBA00022527"/>
    </source>
</evidence>
<organism evidence="12 13">
    <name type="scientific">Adiantum capillus-veneris</name>
    <name type="common">Maidenhair fern</name>
    <dbReference type="NCBI Taxonomy" id="13818"/>
    <lineage>
        <taxon>Eukaryota</taxon>
        <taxon>Viridiplantae</taxon>
        <taxon>Streptophyta</taxon>
        <taxon>Embryophyta</taxon>
        <taxon>Tracheophyta</taxon>
        <taxon>Polypodiopsida</taxon>
        <taxon>Polypodiidae</taxon>
        <taxon>Polypodiales</taxon>
        <taxon>Pteridineae</taxon>
        <taxon>Pteridaceae</taxon>
        <taxon>Vittarioideae</taxon>
        <taxon>Adiantum</taxon>
    </lineage>
</organism>
<dbReference type="InterPro" id="IPR006016">
    <property type="entry name" value="UspA"/>
</dbReference>
<dbReference type="PROSITE" id="PS50011">
    <property type="entry name" value="PROTEIN_KINASE_DOM"/>
    <property type="match status" value="1"/>
</dbReference>
<feature type="binding site" evidence="9">
    <location>
        <position position="623"/>
    </location>
    <ligand>
        <name>ATP</name>
        <dbReference type="ChEBI" id="CHEBI:30616"/>
    </ligand>
</feature>
<dbReference type="PANTHER" id="PTHR45647:SF139">
    <property type="entry name" value="OS02G0152300 PROTEIN"/>
    <property type="match status" value="1"/>
</dbReference>
<dbReference type="GO" id="GO:0061630">
    <property type="term" value="F:ubiquitin protein ligase activity"/>
    <property type="evidence" value="ECO:0007669"/>
    <property type="project" value="UniProtKB-EC"/>
</dbReference>
<keyword evidence="7" id="KW-0833">Ubl conjugation pathway</keyword>
<dbReference type="InterPro" id="IPR008271">
    <property type="entry name" value="Ser/Thr_kinase_AS"/>
</dbReference>
<dbReference type="PROSITE" id="PS00108">
    <property type="entry name" value="PROTEIN_KINASE_ST"/>
    <property type="match status" value="1"/>
</dbReference>
<evidence type="ECO:0000313" key="12">
    <source>
        <dbReference type="EMBL" id="KAI5068793.1"/>
    </source>
</evidence>
<dbReference type="InterPro" id="IPR001245">
    <property type="entry name" value="Ser-Thr/Tyr_kinase_cat_dom"/>
</dbReference>
<dbReference type="EC" id="2.3.2.27" evidence="2"/>
<dbReference type="InterPro" id="IPR017441">
    <property type="entry name" value="Protein_kinase_ATP_BS"/>
</dbReference>
<dbReference type="PROSITE" id="PS00107">
    <property type="entry name" value="PROTEIN_KINASE_ATP"/>
    <property type="match status" value="1"/>
</dbReference>
<dbReference type="OrthoDB" id="1923097at2759"/>
<dbReference type="Proteomes" id="UP000886520">
    <property type="component" value="Chromosome 16"/>
</dbReference>
<evidence type="ECO:0000256" key="10">
    <source>
        <dbReference type="SAM" id="Coils"/>
    </source>
</evidence>
<keyword evidence="13" id="KW-1185">Reference proteome</keyword>
<dbReference type="Pfam" id="PF07714">
    <property type="entry name" value="PK_Tyr_Ser-Thr"/>
    <property type="match status" value="1"/>
</dbReference>
<evidence type="ECO:0000256" key="5">
    <source>
        <dbReference type="ARBA" id="ARBA00022741"/>
    </source>
</evidence>
<dbReference type="Gene3D" id="3.30.200.20">
    <property type="entry name" value="Phosphorylase Kinase, domain 1"/>
    <property type="match status" value="1"/>
</dbReference>
<protein>
    <recommendedName>
        <fullName evidence="2">RING-type E3 ubiquitin transferase</fullName>
        <ecNumber evidence="2">2.3.2.27</ecNumber>
    </recommendedName>
</protein>